<dbReference type="RefSeq" id="WP_230214468.1">
    <property type="nucleotide sequence ID" value="NZ_JAJKFT010000002.1"/>
</dbReference>
<dbReference type="AlphaFoldDB" id="A0A9X1SEL7"/>
<sequence length="97" mass="10320">MFTATSFRHVPAALALVAAMLTGSLAPAAECGRSSVAQSRVIEDSCHHYYVYFAVCDDGPWVKCDECFDSISAAKAKAAYFKAAGFVVKIECTKAAC</sequence>
<organism evidence="2 3">
    <name type="scientific">Blastopirellula sediminis</name>
    <dbReference type="NCBI Taxonomy" id="2894196"/>
    <lineage>
        <taxon>Bacteria</taxon>
        <taxon>Pseudomonadati</taxon>
        <taxon>Planctomycetota</taxon>
        <taxon>Planctomycetia</taxon>
        <taxon>Pirellulales</taxon>
        <taxon>Pirellulaceae</taxon>
        <taxon>Blastopirellula</taxon>
    </lineage>
</organism>
<proteinExistence type="predicted"/>
<accession>A0A9X1SEL7</accession>
<feature type="signal peptide" evidence="1">
    <location>
        <begin position="1"/>
        <end position="28"/>
    </location>
</feature>
<feature type="chain" id="PRO_5040945876" evidence="1">
    <location>
        <begin position="29"/>
        <end position="97"/>
    </location>
</feature>
<gene>
    <name evidence="2" type="ORF">LOC68_00900</name>
</gene>
<dbReference type="Proteomes" id="UP001139103">
    <property type="component" value="Unassembled WGS sequence"/>
</dbReference>
<protein>
    <submittedName>
        <fullName evidence="2">Uncharacterized protein</fullName>
    </submittedName>
</protein>
<name>A0A9X1SEL7_9BACT</name>
<keyword evidence="3" id="KW-1185">Reference proteome</keyword>
<reference evidence="2" key="1">
    <citation type="submission" date="2021-11" db="EMBL/GenBank/DDBJ databases">
        <title>Genome sequence.</title>
        <authorList>
            <person name="Sun Q."/>
        </authorList>
    </citation>
    <scope>NUCLEOTIDE SEQUENCE</scope>
    <source>
        <strain evidence="2">JC732</strain>
    </source>
</reference>
<evidence type="ECO:0000313" key="3">
    <source>
        <dbReference type="Proteomes" id="UP001139103"/>
    </source>
</evidence>
<evidence type="ECO:0000313" key="2">
    <source>
        <dbReference type="EMBL" id="MCC9626952.1"/>
    </source>
</evidence>
<comment type="caution">
    <text evidence="2">The sequence shown here is derived from an EMBL/GenBank/DDBJ whole genome shotgun (WGS) entry which is preliminary data.</text>
</comment>
<evidence type="ECO:0000256" key="1">
    <source>
        <dbReference type="SAM" id="SignalP"/>
    </source>
</evidence>
<dbReference type="EMBL" id="JAJKFT010000002">
    <property type="protein sequence ID" value="MCC9626952.1"/>
    <property type="molecule type" value="Genomic_DNA"/>
</dbReference>
<keyword evidence="1" id="KW-0732">Signal</keyword>